<organism evidence="2">
    <name type="scientific">Gongylonema pulchrum</name>
    <dbReference type="NCBI Taxonomy" id="637853"/>
    <lineage>
        <taxon>Eukaryota</taxon>
        <taxon>Metazoa</taxon>
        <taxon>Ecdysozoa</taxon>
        <taxon>Nematoda</taxon>
        <taxon>Chromadorea</taxon>
        <taxon>Rhabditida</taxon>
        <taxon>Spirurina</taxon>
        <taxon>Spiruromorpha</taxon>
        <taxon>Spiruroidea</taxon>
        <taxon>Gongylonematidae</taxon>
        <taxon>Gongylonema</taxon>
    </lineage>
</organism>
<name>A0A183DRU8_9BILA</name>
<protein>
    <submittedName>
        <fullName evidence="2">Thioredoxin-like_fold domain-containing protein</fullName>
    </submittedName>
</protein>
<dbReference type="PANTHER" id="PTHR15949">
    <property type="entry name" value="TESTIS-EXPRESSED PROTEIN 264"/>
    <property type="match status" value="1"/>
</dbReference>
<dbReference type="GO" id="GO:0005634">
    <property type="term" value="C:nucleus"/>
    <property type="evidence" value="ECO:0007669"/>
    <property type="project" value="TreeGrafter"/>
</dbReference>
<dbReference type="PANTHER" id="PTHR15949:SF3">
    <property type="entry name" value="TESTIS-EXPRESSED PROTEIN 264"/>
    <property type="match status" value="1"/>
</dbReference>
<dbReference type="GO" id="GO:0061709">
    <property type="term" value="P:reticulophagy"/>
    <property type="evidence" value="ECO:0007669"/>
    <property type="project" value="TreeGrafter"/>
</dbReference>
<dbReference type="AlphaFoldDB" id="A0A183DRU8"/>
<feature type="region of interest" description="Disordered" evidence="1">
    <location>
        <begin position="173"/>
        <end position="218"/>
    </location>
</feature>
<sequence>LCPAQCNSLSASLTHARGWPFVNRCVQSTSLFKVVISDSPPVLDKSITVYYKHQIGPYNHLSVVRCEARKLLPDSGAAFAIFFDDPEELKENLLQSAVGVVFGGKFRDFFSMFTLLNFTYPKVNAFLKEKKLPVRVTVEIFSEKLVHLMIPLDHQEDFVVPQLMTIEELESKLARKKWDSDQESESTSESGMDEEQQNVTDGTSENDTVPYAESKKDE</sequence>
<dbReference type="GO" id="GO:0000421">
    <property type="term" value="C:autophagosome membrane"/>
    <property type="evidence" value="ECO:0007669"/>
    <property type="project" value="TreeGrafter"/>
</dbReference>
<proteinExistence type="predicted"/>
<feature type="compositionally biased region" description="Acidic residues" evidence="1">
    <location>
        <begin position="181"/>
        <end position="196"/>
    </location>
</feature>
<feature type="compositionally biased region" description="Polar residues" evidence="1">
    <location>
        <begin position="197"/>
        <end position="207"/>
    </location>
</feature>
<dbReference type="GO" id="GO:0106300">
    <property type="term" value="P:protein-DNA covalent cross-linking repair"/>
    <property type="evidence" value="ECO:0007669"/>
    <property type="project" value="TreeGrafter"/>
</dbReference>
<reference evidence="2" key="1">
    <citation type="submission" date="2016-06" db="UniProtKB">
        <authorList>
            <consortium name="WormBaseParasite"/>
        </authorList>
    </citation>
    <scope>IDENTIFICATION</scope>
</reference>
<dbReference type="WBParaSite" id="GPUH_0001145301-mRNA-1">
    <property type="protein sequence ID" value="GPUH_0001145301-mRNA-1"/>
    <property type="gene ID" value="GPUH_0001145301"/>
</dbReference>
<dbReference type="GO" id="GO:0005789">
    <property type="term" value="C:endoplasmic reticulum membrane"/>
    <property type="evidence" value="ECO:0007669"/>
    <property type="project" value="TreeGrafter"/>
</dbReference>
<evidence type="ECO:0000256" key="1">
    <source>
        <dbReference type="SAM" id="MobiDB-lite"/>
    </source>
</evidence>
<evidence type="ECO:0000313" key="2">
    <source>
        <dbReference type="WBParaSite" id="GPUH_0001145301-mRNA-1"/>
    </source>
</evidence>
<dbReference type="GO" id="GO:0005657">
    <property type="term" value="C:replication fork"/>
    <property type="evidence" value="ECO:0007669"/>
    <property type="project" value="TreeGrafter"/>
</dbReference>
<accession>A0A183DRU8</accession>